<name>A0A4Y6UWG8_SACBS</name>
<dbReference type="OrthoDB" id="8704087at2"/>
<proteinExistence type="predicted"/>
<accession>A0A4Y6UWG8</accession>
<reference evidence="1 2" key="1">
    <citation type="submission" date="2019-06" db="EMBL/GenBank/DDBJ databases">
        <title>Saccharibacillus brassicae sp. nov., an endophytic bacterium isolated from Chinese cabbage seeds (Brassica pekinensis).</title>
        <authorList>
            <person name="Jiang L."/>
            <person name="Lee J."/>
            <person name="Kim S.W."/>
        </authorList>
    </citation>
    <scope>NUCLEOTIDE SEQUENCE [LARGE SCALE GENOMIC DNA]</scope>
    <source>
        <strain evidence="2">KCTC 43072 / ATSA2</strain>
    </source>
</reference>
<dbReference type="Proteomes" id="UP000316968">
    <property type="component" value="Chromosome"/>
</dbReference>
<gene>
    <name evidence="1" type="ORF">FFV09_05450</name>
</gene>
<dbReference type="AlphaFoldDB" id="A0A4Y6UWG8"/>
<protein>
    <submittedName>
        <fullName evidence="1">Uncharacterized protein</fullName>
    </submittedName>
</protein>
<sequence>MNSEDCRDLIYVSRPHADDLFCYAYGIEFAEFLSGVKPPLANLLLLNHRFDAAKWNPHTGLEYVTAAEIGRLIEDDVYGYGDFCWVDVERKEDLNRLTRPQIAELLLFGHLAETLDDLPLARFAYYAHDDGWFNKTYFAVAEDYAGMLSGVVRSKLSLFAGQELNDLPETVQTGIMAYATDGLFIDFLRMEIEDSRIRVPIATVGHHRDMDLVYGLRDRTPDVRAWLDYADGKWKLAKGHE</sequence>
<organism evidence="1 2">
    <name type="scientific">Saccharibacillus brassicae</name>
    <dbReference type="NCBI Taxonomy" id="2583377"/>
    <lineage>
        <taxon>Bacteria</taxon>
        <taxon>Bacillati</taxon>
        <taxon>Bacillota</taxon>
        <taxon>Bacilli</taxon>
        <taxon>Bacillales</taxon>
        <taxon>Paenibacillaceae</taxon>
        <taxon>Saccharibacillus</taxon>
    </lineage>
</organism>
<dbReference type="RefSeq" id="WP_141446795.1">
    <property type="nucleotide sequence ID" value="NZ_CBCSAZ010000006.1"/>
</dbReference>
<evidence type="ECO:0000313" key="2">
    <source>
        <dbReference type="Proteomes" id="UP000316968"/>
    </source>
</evidence>
<keyword evidence="2" id="KW-1185">Reference proteome</keyword>
<dbReference type="KEGG" id="saca:FFV09_05450"/>
<dbReference type="EMBL" id="CP041217">
    <property type="protein sequence ID" value="QDH20355.1"/>
    <property type="molecule type" value="Genomic_DNA"/>
</dbReference>
<evidence type="ECO:0000313" key="1">
    <source>
        <dbReference type="EMBL" id="QDH20355.1"/>
    </source>
</evidence>